<dbReference type="AlphaFoldDB" id="A0AAE0H5U2"/>
<evidence type="ECO:0000313" key="3">
    <source>
        <dbReference type="Proteomes" id="UP001190700"/>
    </source>
</evidence>
<sequence length="256" mass="27018">MRQETFLRDSGENLVDRLVSILYALLSRVPPAWVPTPNRRQQPPSDDTTFVDNMQAVLDSQRFPPELRQRLQMALPVLRPSQGMLLPAMLGAGLPMATSGVQLPARPHDTHHSSGARSSGPRIGSAAGVGSTAGGSSGRGHTTGGLAGGTAGTPWQPQRVDPWLLEGTTGYGANHAGHANRGTGMDGWGGDIANRRACAWLAGSIVKDELLTQPITQDDHAYGGVRVGGLHKVACAVTPAQSAHNMLAEMGIRFED</sequence>
<evidence type="ECO:0000256" key="1">
    <source>
        <dbReference type="SAM" id="MobiDB-lite"/>
    </source>
</evidence>
<organism evidence="2 3">
    <name type="scientific">Cymbomonas tetramitiformis</name>
    <dbReference type="NCBI Taxonomy" id="36881"/>
    <lineage>
        <taxon>Eukaryota</taxon>
        <taxon>Viridiplantae</taxon>
        <taxon>Chlorophyta</taxon>
        <taxon>Pyramimonadophyceae</taxon>
        <taxon>Pyramimonadales</taxon>
        <taxon>Pyramimonadaceae</taxon>
        <taxon>Cymbomonas</taxon>
    </lineage>
</organism>
<comment type="caution">
    <text evidence="2">The sequence shown here is derived from an EMBL/GenBank/DDBJ whole genome shotgun (WGS) entry which is preliminary data.</text>
</comment>
<dbReference type="PANTHER" id="PTHR46567">
    <property type="entry name" value="MEDIATOR OF RNA POLYMERASE II TRANSCRIPTION SUBUNIT 12"/>
    <property type="match status" value="1"/>
</dbReference>
<dbReference type="PANTHER" id="PTHR46567:SF1">
    <property type="entry name" value="MEDIATOR OF RNA POLYMERASE II TRANSCRIPTION SUBUNIT 12"/>
    <property type="match status" value="1"/>
</dbReference>
<proteinExistence type="predicted"/>
<feature type="compositionally biased region" description="Gly residues" evidence="1">
    <location>
        <begin position="131"/>
        <end position="151"/>
    </location>
</feature>
<gene>
    <name evidence="2" type="ORF">CYMTET_3054</name>
</gene>
<dbReference type="Proteomes" id="UP001190700">
    <property type="component" value="Unassembled WGS sequence"/>
</dbReference>
<protein>
    <submittedName>
        <fullName evidence="2">Uncharacterized protein</fullName>
    </submittedName>
</protein>
<feature type="region of interest" description="Disordered" evidence="1">
    <location>
        <begin position="99"/>
        <end position="160"/>
    </location>
</feature>
<reference evidence="2 3" key="1">
    <citation type="journal article" date="2015" name="Genome Biol. Evol.">
        <title>Comparative Genomics of a Bacterivorous Green Alga Reveals Evolutionary Causalities and Consequences of Phago-Mixotrophic Mode of Nutrition.</title>
        <authorList>
            <person name="Burns J.A."/>
            <person name="Paasch A."/>
            <person name="Narechania A."/>
            <person name="Kim E."/>
        </authorList>
    </citation>
    <scope>NUCLEOTIDE SEQUENCE [LARGE SCALE GENOMIC DNA]</scope>
    <source>
        <strain evidence="2 3">PLY_AMNH</strain>
    </source>
</reference>
<keyword evidence="3" id="KW-1185">Reference proteome</keyword>
<evidence type="ECO:0000313" key="2">
    <source>
        <dbReference type="EMBL" id="KAK3289521.1"/>
    </source>
</evidence>
<dbReference type="EMBL" id="LGRX02000114">
    <property type="protein sequence ID" value="KAK3289521.1"/>
    <property type="molecule type" value="Genomic_DNA"/>
</dbReference>
<name>A0AAE0H5U2_9CHLO</name>
<accession>A0AAE0H5U2</accession>